<organism evidence="4 5">
    <name type="scientific">Kribbella shirazensis</name>
    <dbReference type="NCBI Taxonomy" id="1105143"/>
    <lineage>
        <taxon>Bacteria</taxon>
        <taxon>Bacillati</taxon>
        <taxon>Actinomycetota</taxon>
        <taxon>Actinomycetes</taxon>
        <taxon>Propionibacteriales</taxon>
        <taxon>Kribbellaceae</taxon>
        <taxon>Kribbella</taxon>
    </lineage>
</organism>
<dbReference type="Pfam" id="PF13485">
    <property type="entry name" value="Peptidase_MA_2"/>
    <property type="match status" value="1"/>
</dbReference>
<dbReference type="AlphaFoldDB" id="A0A7X5VG15"/>
<gene>
    <name evidence="4" type="ORF">BJY22_005823</name>
</gene>
<evidence type="ECO:0000313" key="4">
    <source>
        <dbReference type="EMBL" id="NIK60106.1"/>
    </source>
</evidence>
<evidence type="ECO:0000259" key="3">
    <source>
        <dbReference type="Pfam" id="PF13485"/>
    </source>
</evidence>
<keyword evidence="5" id="KW-1185">Reference proteome</keyword>
<sequence length="437" mass="47540">MNHQKRLFAGVAALALAASTAVVAVRIRQGDAVPGGNAIAAQTSPGATPSTTPGQLSSSQDAARKKAIDVLLARRTAAVLKGDLKGFLAAVDPKQAALVARQRVLFTNLRKFGFSSLKYYTADAFRPVPGLVDKFGPTAFSTRVMMQYQISGLDPRPVQTDLGYTFVHRSGAWVLVDDTGTDENLSPDGHRQAWDFDEVQVVRRGKLVVVVDKREAALGTKVAQVAEKAAKSVRKHWEQPWNGAVLVVAMPQQSVMSLLWTTGTGEGWTIAAKAVTLFEGEQLGKPVGRPIGSRIVVNPALRKKLDKDLLVHEMTHVATSTLGVNAPIWAVEGLAEYIRCRSIEDDPHWTVDPYRKRVKSKYLPKLKSLPTRATFDADADLAYGTSWWIVEYLADTLGEKKLAALYTDLAQHGEPVLKKHTGLTPTQLTKAAKTFKG</sequence>
<feature type="compositionally biased region" description="Low complexity" evidence="1">
    <location>
        <begin position="40"/>
        <end position="55"/>
    </location>
</feature>
<dbReference type="InterPro" id="IPR039568">
    <property type="entry name" value="Peptidase_MA-like_dom"/>
</dbReference>
<keyword evidence="2" id="KW-0732">Signal</keyword>
<reference evidence="4 5" key="1">
    <citation type="submission" date="2020-03" db="EMBL/GenBank/DDBJ databases">
        <title>Sequencing the genomes of 1000 actinobacteria strains.</title>
        <authorList>
            <person name="Klenk H.-P."/>
        </authorList>
    </citation>
    <scope>NUCLEOTIDE SEQUENCE [LARGE SCALE GENOMIC DNA]</scope>
    <source>
        <strain evidence="4 5">DSM 45490</strain>
    </source>
</reference>
<evidence type="ECO:0000256" key="1">
    <source>
        <dbReference type="SAM" id="MobiDB-lite"/>
    </source>
</evidence>
<dbReference type="EMBL" id="JAASRO010000001">
    <property type="protein sequence ID" value="NIK60106.1"/>
    <property type="molecule type" value="Genomic_DNA"/>
</dbReference>
<dbReference type="RefSeq" id="WP_167212916.1">
    <property type="nucleotide sequence ID" value="NZ_JAASRO010000001.1"/>
</dbReference>
<feature type="chain" id="PRO_5030591692" description="Peptidase MA-like domain-containing protein" evidence="2">
    <location>
        <begin position="25"/>
        <end position="437"/>
    </location>
</feature>
<dbReference type="Proteomes" id="UP000555407">
    <property type="component" value="Unassembled WGS sequence"/>
</dbReference>
<protein>
    <recommendedName>
        <fullName evidence="3">Peptidase MA-like domain-containing protein</fullName>
    </recommendedName>
</protein>
<evidence type="ECO:0000256" key="2">
    <source>
        <dbReference type="SAM" id="SignalP"/>
    </source>
</evidence>
<proteinExistence type="predicted"/>
<evidence type="ECO:0000313" key="5">
    <source>
        <dbReference type="Proteomes" id="UP000555407"/>
    </source>
</evidence>
<feature type="region of interest" description="Disordered" evidence="1">
    <location>
        <begin position="38"/>
        <end position="60"/>
    </location>
</feature>
<feature type="domain" description="Peptidase MA-like" evidence="3">
    <location>
        <begin position="307"/>
        <end position="411"/>
    </location>
</feature>
<accession>A0A7X5VG15</accession>
<name>A0A7X5VG15_9ACTN</name>
<comment type="caution">
    <text evidence="4">The sequence shown here is derived from an EMBL/GenBank/DDBJ whole genome shotgun (WGS) entry which is preliminary data.</text>
</comment>
<feature type="signal peptide" evidence="2">
    <location>
        <begin position="1"/>
        <end position="24"/>
    </location>
</feature>